<sequence length="208" mass="23131">MGQKTHPIGFRLGINQDWRSIWFSDRNYRDFVLSDHKIRKMITKKLERAGLARIDIERSFNDVNIKIHVSKPGVVIGRGGSGIDSLREELAKLIGLKTDVEVLEVADPDLSAELIAQNIAYQIEKRKPFRRVMNFTAEKVMARGAKGVKITMSGLLGGTQIARTETTTLGSISLASLRAQIDYATATAFTQKGTVGIKVWIYVGDAKR</sequence>
<evidence type="ECO:0000256" key="2">
    <source>
        <dbReference type="ARBA" id="ARBA00022730"/>
    </source>
</evidence>
<gene>
    <name evidence="8" type="primary">rpsC</name>
    <name evidence="10" type="ORF">A3A70_01135</name>
</gene>
<dbReference type="InterPro" id="IPR057258">
    <property type="entry name" value="Ribosomal_uS3"/>
</dbReference>
<dbReference type="AlphaFoldDB" id="A0A1F4VRC5"/>
<dbReference type="SUPFAM" id="SSF54814">
    <property type="entry name" value="Prokaryotic type KH domain (KH-domain type II)"/>
    <property type="match status" value="1"/>
</dbReference>
<dbReference type="HAMAP" id="MF_01309_B">
    <property type="entry name" value="Ribosomal_uS3_B"/>
    <property type="match status" value="1"/>
</dbReference>
<dbReference type="InterPro" id="IPR001351">
    <property type="entry name" value="Ribosomal_uS3_C"/>
</dbReference>
<proteinExistence type="inferred from homology"/>
<comment type="subunit">
    <text evidence="8">Part of the 30S ribosomal subunit. Forms a tight complex with proteins S10 and S14.</text>
</comment>
<dbReference type="STRING" id="1802627.A3A70_01135"/>
<dbReference type="GO" id="GO:0019843">
    <property type="term" value="F:rRNA binding"/>
    <property type="evidence" value="ECO:0007669"/>
    <property type="project" value="UniProtKB-UniRule"/>
</dbReference>
<dbReference type="GO" id="GO:0003735">
    <property type="term" value="F:structural constituent of ribosome"/>
    <property type="evidence" value="ECO:0007669"/>
    <property type="project" value="InterPro"/>
</dbReference>
<accession>A0A1F4VRC5</accession>
<dbReference type="PROSITE" id="PS50823">
    <property type="entry name" value="KH_TYPE_2"/>
    <property type="match status" value="1"/>
</dbReference>
<dbReference type="GO" id="GO:0022627">
    <property type="term" value="C:cytosolic small ribosomal subunit"/>
    <property type="evidence" value="ECO:0007669"/>
    <property type="project" value="TreeGrafter"/>
</dbReference>
<evidence type="ECO:0000259" key="9">
    <source>
        <dbReference type="PROSITE" id="PS50823"/>
    </source>
</evidence>
<dbReference type="InterPro" id="IPR004087">
    <property type="entry name" value="KH_dom"/>
</dbReference>
<evidence type="ECO:0000256" key="7">
    <source>
        <dbReference type="ARBA" id="ARBA00035257"/>
    </source>
</evidence>
<dbReference type="InterPro" id="IPR004044">
    <property type="entry name" value="KH_dom_type_2"/>
</dbReference>
<dbReference type="SUPFAM" id="SSF54821">
    <property type="entry name" value="Ribosomal protein S3 C-terminal domain"/>
    <property type="match status" value="1"/>
</dbReference>
<dbReference type="Pfam" id="PF07650">
    <property type="entry name" value="KH_2"/>
    <property type="match status" value="1"/>
</dbReference>
<dbReference type="EMBL" id="MEVK01000008">
    <property type="protein sequence ID" value="OGC59762.1"/>
    <property type="molecule type" value="Genomic_DNA"/>
</dbReference>
<evidence type="ECO:0000313" key="10">
    <source>
        <dbReference type="EMBL" id="OGC59762.1"/>
    </source>
</evidence>
<dbReference type="GO" id="GO:0006412">
    <property type="term" value="P:translation"/>
    <property type="evidence" value="ECO:0007669"/>
    <property type="project" value="UniProtKB-UniRule"/>
</dbReference>
<organism evidence="10 11">
    <name type="scientific">candidate division WWE3 bacterium RIFCSPLOWO2_01_FULL_42_11</name>
    <dbReference type="NCBI Taxonomy" id="1802627"/>
    <lineage>
        <taxon>Bacteria</taxon>
        <taxon>Katanobacteria</taxon>
    </lineage>
</organism>
<dbReference type="InterPro" id="IPR015946">
    <property type="entry name" value="KH_dom-like_a/b"/>
</dbReference>
<evidence type="ECO:0000256" key="8">
    <source>
        <dbReference type="HAMAP-Rule" id="MF_01309"/>
    </source>
</evidence>
<dbReference type="FunFam" id="3.30.300.20:FF:000001">
    <property type="entry name" value="30S ribosomal protein S3"/>
    <property type="match status" value="1"/>
</dbReference>
<protein>
    <recommendedName>
        <fullName evidence="7 8">Small ribosomal subunit protein uS3</fullName>
    </recommendedName>
</protein>
<dbReference type="Gene3D" id="3.30.1140.32">
    <property type="entry name" value="Ribosomal protein S3, C-terminal domain"/>
    <property type="match status" value="1"/>
</dbReference>
<dbReference type="CDD" id="cd02412">
    <property type="entry name" value="KH-II_30S_S3"/>
    <property type="match status" value="1"/>
</dbReference>
<comment type="similarity">
    <text evidence="1 8">Belongs to the universal ribosomal protein uS3 family.</text>
</comment>
<keyword evidence="4 8" id="KW-0689">Ribosomal protein</keyword>
<feature type="domain" description="KH type-2" evidence="9">
    <location>
        <begin position="38"/>
        <end position="106"/>
    </location>
</feature>
<dbReference type="InterPro" id="IPR009019">
    <property type="entry name" value="KH_sf_prok-type"/>
</dbReference>
<evidence type="ECO:0000256" key="6">
    <source>
        <dbReference type="ARBA" id="ARBA00024998"/>
    </source>
</evidence>
<dbReference type="SMART" id="SM00322">
    <property type="entry name" value="KH"/>
    <property type="match status" value="1"/>
</dbReference>
<dbReference type="InterPro" id="IPR005704">
    <property type="entry name" value="Ribosomal_uS3_bac-typ"/>
</dbReference>
<dbReference type="InterPro" id="IPR036419">
    <property type="entry name" value="Ribosomal_S3_C_sf"/>
</dbReference>
<dbReference type="PANTHER" id="PTHR11760:SF19">
    <property type="entry name" value="SMALL RIBOSOMAL SUBUNIT PROTEIN US3C"/>
    <property type="match status" value="1"/>
</dbReference>
<comment type="function">
    <text evidence="6 8">Binds the lower part of the 30S subunit head. Binds mRNA in the 70S ribosome, positioning it for translation.</text>
</comment>
<dbReference type="Proteomes" id="UP000178964">
    <property type="component" value="Unassembled WGS sequence"/>
</dbReference>
<keyword evidence="5 8" id="KW-0687">Ribonucleoprotein</keyword>
<dbReference type="PANTHER" id="PTHR11760">
    <property type="entry name" value="30S/40S RIBOSOMAL PROTEIN S3"/>
    <property type="match status" value="1"/>
</dbReference>
<dbReference type="NCBIfam" id="TIGR01009">
    <property type="entry name" value="rpsC_bact"/>
    <property type="match status" value="1"/>
</dbReference>
<reference evidence="10 11" key="1">
    <citation type="journal article" date="2016" name="Nat. Commun.">
        <title>Thousands of microbial genomes shed light on interconnected biogeochemical processes in an aquifer system.</title>
        <authorList>
            <person name="Anantharaman K."/>
            <person name="Brown C.T."/>
            <person name="Hug L.A."/>
            <person name="Sharon I."/>
            <person name="Castelle C.J."/>
            <person name="Probst A.J."/>
            <person name="Thomas B.C."/>
            <person name="Singh A."/>
            <person name="Wilkins M.J."/>
            <person name="Karaoz U."/>
            <person name="Brodie E.L."/>
            <person name="Williams K.H."/>
            <person name="Hubbard S.S."/>
            <person name="Banfield J.F."/>
        </authorList>
    </citation>
    <scope>NUCLEOTIDE SEQUENCE [LARGE SCALE GENOMIC DNA]</scope>
</reference>
<evidence type="ECO:0000256" key="5">
    <source>
        <dbReference type="ARBA" id="ARBA00023274"/>
    </source>
</evidence>
<evidence type="ECO:0000313" key="11">
    <source>
        <dbReference type="Proteomes" id="UP000178964"/>
    </source>
</evidence>
<dbReference type="Gene3D" id="3.30.300.20">
    <property type="match status" value="1"/>
</dbReference>
<keyword evidence="2 8" id="KW-0699">rRNA-binding</keyword>
<dbReference type="GO" id="GO:0003729">
    <property type="term" value="F:mRNA binding"/>
    <property type="evidence" value="ECO:0007669"/>
    <property type="project" value="UniProtKB-UniRule"/>
</dbReference>
<name>A0A1F4VRC5_UNCKA</name>
<evidence type="ECO:0000256" key="1">
    <source>
        <dbReference type="ARBA" id="ARBA00010761"/>
    </source>
</evidence>
<dbReference type="Pfam" id="PF00189">
    <property type="entry name" value="Ribosomal_S3_C"/>
    <property type="match status" value="1"/>
</dbReference>
<evidence type="ECO:0000256" key="3">
    <source>
        <dbReference type="ARBA" id="ARBA00022884"/>
    </source>
</evidence>
<comment type="caution">
    <text evidence="10">The sequence shown here is derived from an EMBL/GenBank/DDBJ whole genome shotgun (WGS) entry which is preliminary data.</text>
</comment>
<keyword evidence="3 8" id="KW-0694">RNA-binding</keyword>
<evidence type="ECO:0000256" key="4">
    <source>
        <dbReference type="ARBA" id="ARBA00022980"/>
    </source>
</evidence>